<accession>A0ABX0GTT1</accession>
<evidence type="ECO:0000313" key="4">
    <source>
        <dbReference type="Proteomes" id="UP000800981"/>
    </source>
</evidence>
<name>A0ABX0GTT1_9ACTN</name>
<dbReference type="InterPro" id="IPR050807">
    <property type="entry name" value="TransReg_Diox_bact_type"/>
</dbReference>
<comment type="caution">
    <text evidence="3">The sequence shown here is derived from an EMBL/GenBank/DDBJ whole genome shotgun (WGS) entry which is preliminary data.</text>
</comment>
<dbReference type="PANTHER" id="PTHR46797">
    <property type="entry name" value="HTH-TYPE TRANSCRIPTIONAL REGULATOR"/>
    <property type="match status" value="1"/>
</dbReference>
<organism evidence="3 4">
    <name type="scientific">Motilibacter deserti</name>
    <dbReference type="NCBI Taxonomy" id="2714956"/>
    <lineage>
        <taxon>Bacteria</taxon>
        <taxon>Bacillati</taxon>
        <taxon>Actinomycetota</taxon>
        <taxon>Actinomycetes</taxon>
        <taxon>Motilibacterales</taxon>
        <taxon>Motilibacteraceae</taxon>
        <taxon>Motilibacter</taxon>
    </lineage>
</organism>
<dbReference type="SMART" id="SM00530">
    <property type="entry name" value="HTH_XRE"/>
    <property type="match status" value="1"/>
</dbReference>
<protein>
    <submittedName>
        <fullName evidence="3">Helix-turn-helix transcriptional regulator</fullName>
    </submittedName>
</protein>
<reference evidence="3 4" key="1">
    <citation type="submission" date="2020-03" db="EMBL/GenBank/DDBJ databases">
        <title>Two novel Motilibacter sp.</title>
        <authorList>
            <person name="Liu S."/>
        </authorList>
    </citation>
    <scope>NUCLEOTIDE SEQUENCE [LARGE SCALE GENOMIC DNA]</scope>
    <source>
        <strain evidence="3 4">E257</strain>
    </source>
</reference>
<dbReference type="InterPro" id="IPR001387">
    <property type="entry name" value="Cro/C1-type_HTH"/>
</dbReference>
<sequence length="111" mass="11788">MILLRRLLGATLRRARHEQGKTLRDVAAAADVSIGYLSEIERGRKEPSSEVVAAVCAALGLSLSDLLGELHGQVQVLELRSSAQRAPVQALRPLPPYARPGAPTEASLLAA</sequence>
<dbReference type="PROSITE" id="PS50943">
    <property type="entry name" value="HTH_CROC1"/>
    <property type="match status" value="1"/>
</dbReference>
<dbReference type="InterPro" id="IPR010982">
    <property type="entry name" value="Lambda_DNA-bd_dom_sf"/>
</dbReference>
<proteinExistence type="predicted"/>
<evidence type="ECO:0000256" key="1">
    <source>
        <dbReference type="ARBA" id="ARBA00023125"/>
    </source>
</evidence>
<evidence type="ECO:0000259" key="2">
    <source>
        <dbReference type="PROSITE" id="PS50943"/>
    </source>
</evidence>
<dbReference type="Pfam" id="PF13560">
    <property type="entry name" value="HTH_31"/>
    <property type="match status" value="1"/>
</dbReference>
<dbReference type="Proteomes" id="UP000800981">
    <property type="component" value="Unassembled WGS sequence"/>
</dbReference>
<evidence type="ECO:0000313" key="3">
    <source>
        <dbReference type="EMBL" id="NHC13111.1"/>
    </source>
</evidence>
<dbReference type="CDD" id="cd00093">
    <property type="entry name" value="HTH_XRE"/>
    <property type="match status" value="1"/>
</dbReference>
<dbReference type="SUPFAM" id="SSF47413">
    <property type="entry name" value="lambda repressor-like DNA-binding domains"/>
    <property type="match status" value="1"/>
</dbReference>
<dbReference type="EMBL" id="JAANNP010000001">
    <property type="protein sequence ID" value="NHC13111.1"/>
    <property type="molecule type" value="Genomic_DNA"/>
</dbReference>
<dbReference type="PANTHER" id="PTHR46797:SF1">
    <property type="entry name" value="METHYLPHOSPHONATE SYNTHASE"/>
    <property type="match status" value="1"/>
</dbReference>
<dbReference type="Gene3D" id="1.10.260.40">
    <property type="entry name" value="lambda repressor-like DNA-binding domains"/>
    <property type="match status" value="1"/>
</dbReference>
<keyword evidence="4" id="KW-1185">Reference proteome</keyword>
<keyword evidence="1" id="KW-0238">DNA-binding</keyword>
<gene>
    <name evidence="3" type="ORF">G9H71_04875</name>
</gene>
<feature type="domain" description="HTH cro/C1-type" evidence="2">
    <location>
        <begin position="12"/>
        <end position="66"/>
    </location>
</feature>